<sequence>MKRKRYTPEFKSQVVLEVLKEEKTMNQIASERSVHVNQLHNWKKQFLQEMPQIFD</sequence>
<keyword evidence="2" id="KW-1185">Reference proteome</keyword>
<dbReference type="Proteomes" id="UP001589740">
    <property type="component" value="Unassembled WGS sequence"/>
</dbReference>
<dbReference type="InterPro" id="IPR036388">
    <property type="entry name" value="WH-like_DNA-bd_sf"/>
</dbReference>
<dbReference type="SUPFAM" id="SSF48295">
    <property type="entry name" value="TrpR-like"/>
    <property type="match status" value="1"/>
</dbReference>
<gene>
    <name evidence="1" type="ORF">ACFFLE_07130</name>
</gene>
<dbReference type="Gene3D" id="1.10.10.10">
    <property type="entry name" value="Winged helix-like DNA-binding domain superfamily/Winged helix DNA-binding domain"/>
    <property type="match status" value="1"/>
</dbReference>
<reference evidence="1 2" key="1">
    <citation type="submission" date="2024-09" db="EMBL/GenBank/DDBJ databases">
        <authorList>
            <person name="Sun Q."/>
            <person name="Mori K."/>
        </authorList>
    </citation>
    <scope>NUCLEOTIDE SEQUENCE [LARGE SCALE GENOMIC DNA]</scope>
    <source>
        <strain evidence="1 2">JCM 12822</strain>
    </source>
</reference>
<dbReference type="Pfam" id="PF01527">
    <property type="entry name" value="HTH_Tnp_1"/>
    <property type="match status" value="1"/>
</dbReference>
<comment type="caution">
    <text evidence="1">The sequence shown here is derived from an EMBL/GenBank/DDBJ whole genome shotgun (WGS) entry which is preliminary data.</text>
</comment>
<accession>A0ABV5Z440</accession>
<evidence type="ECO:0000313" key="2">
    <source>
        <dbReference type="Proteomes" id="UP001589740"/>
    </source>
</evidence>
<name>A0ABV5Z440_9STAP</name>
<feature type="non-terminal residue" evidence="1">
    <location>
        <position position="55"/>
    </location>
</feature>
<organism evidence="1 2">
    <name type="scientific">Salinicoccus siamensis</name>
    <dbReference type="NCBI Taxonomy" id="381830"/>
    <lineage>
        <taxon>Bacteria</taxon>
        <taxon>Bacillati</taxon>
        <taxon>Bacillota</taxon>
        <taxon>Bacilli</taxon>
        <taxon>Bacillales</taxon>
        <taxon>Staphylococcaceae</taxon>
        <taxon>Salinicoccus</taxon>
    </lineage>
</organism>
<proteinExistence type="predicted"/>
<dbReference type="EMBL" id="JBHMAH010000017">
    <property type="protein sequence ID" value="MFB9860882.1"/>
    <property type="molecule type" value="Genomic_DNA"/>
</dbReference>
<dbReference type="InterPro" id="IPR010921">
    <property type="entry name" value="Trp_repressor/repl_initiator"/>
</dbReference>
<evidence type="ECO:0000313" key="1">
    <source>
        <dbReference type="EMBL" id="MFB9860882.1"/>
    </source>
</evidence>
<protein>
    <submittedName>
        <fullName evidence="1">Transposase</fullName>
    </submittedName>
</protein>
<dbReference type="InterPro" id="IPR002514">
    <property type="entry name" value="Transposase_8"/>
</dbReference>
<dbReference type="RefSeq" id="WP_380570451.1">
    <property type="nucleotide sequence ID" value="NZ_JBHMAH010000017.1"/>
</dbReference>